<dbReference type="InterPro" id="IPR018389">
    <property type="entry name" value="DctP_fam"/>
</dbReference>
<sequence length="345" mass="38122">MNSIHRFKRSFLAAGAALLLGTFTTGTAWAADVKERTIKLPIVNQLDHPQGLGAQKFADLMSAKSGGKLKVKIFPGGTLGGEQQVASAMQGGTVEASMMAPAQLVGMIKEFVLLDFPFAFATEREADLVLDGPVGKKLLDMMPAKGLVGLAYMEQGYRSITNSKRPIQKMEDIQGLKIRTILNPLYIDMLNALGANAVPMPFPELYTAMESKAVDGQENPYATAEASKFYEVQKYMSNTRHIYNPQMLLVSKKFWDSLSADEKKIVQDSAFEARDYQRKVAREMSEKSRQELIKHGMLINDVAPAELQRMRDKVKPVVDKYAAQVGEPLVKAFQAELEKARVAAK</sequence>
<evidence type="ECO:0000256" key="3">
    <source>
        <dbReference type="ARBA" id="ARBA00022729"/>
    </source>
</evidence>
<dbReference type="PIRSF" id="PIRSF006470">
    <property type="entry name" value="DctB"/>
    <property type="match status" value="1"/>
</dbReference>
<keyword evidence="2" id="KW-0813">Transport</keyword>
<organism evidence="5 6">
    <name type="scientific">Azohydromonas lata</name>
    <dbReference type="NCBI Taxonomy" id="45677"/>
    <lineage>
        <taxon>Bacteria</taxon>
        <taxon>Pseudomonadati</taxon>
        <taxon>Pseudomonadota</taxon>
        <taxon>Betaproteobacteria</taxon>
        <taxon>Burkholderiales</taxon>
        <taxon>Sphaerotilaceae</taxon>
        <taxon>Azohydromonas</taxon>
    </lineage>
</organism>
<dbReference type="EMBL" id="JAXOJX010000023">
    <property type="protein sequence ID" value="MDZ5457848.1"/>
    <property type="molecule type" value="Genomic_DNA"/>
</dbReference>
<dbReference type="RefSeq" id="WP_322466042.1">
    <property type="nucleotide sequence ID" value="NZ_JAXOJX010000023.1"/>
</dbReference>
<dbReference type="CDD" id="cd13679">
    <property type="entry name" value="PBP2_TRAP_YiaO_like"/>
    <property type="match status" value="1"/>
</dbReference>
<reference evidence="5 6" key="1">
    <citation type="submission" date="2023-11" db="EMBL/GenBank/DDBJ databases">
        <title>Draft genome of Azohydromonas lata strain H1 (DSM1123), a polyhydroxyalkanoate producer.</title>
        <authorList>
            <person name="Traversa D."/>
            <person name="D'Addabbo P."/>
            <person name="Pazzani C."/>
            <person name="Manzari C."/>
            <person name="Chiara M."/>
            <person name="Scrascia M."/>
        </authorList>
    </citation>
    <scope>NUCLEOTIDE SEQUENCE [LARGE SCALE GENOMIC DNA]</scope>
    <source>
        <strain evidence="5 6">H1</strain>
    </source>
</reference>
<dbReference type="InterPro" id="IPR038404">
    <property type="entry name" value="TRAP_DctP_sf"/>
</dbReference>
<dbReference type="Pfam" id="PF03480">
    <property type="entry name" value="DctP"/>
    <property type="match status" value="1"/>
</dbReference>
<evidence type="ECO:0000313" key="5">
    <source>
        <dbReference type="EMBL" id="MDZ5457848.1"/>
    </source>
</evidence>
<evidence type="ECO:0000256" key="4">
    <source>
        <dbReference type="SAM" id="SignalP"/>
    </source>
</evidence>
<dbReference type="InterPro" id="IPR004682">
    <property type="entry name" value="TRAP_DctP"/>
</dbReference>
<keyword evidence="6" id="KW-1185">Reference proteome</keyword>
<dbReference type="PANTHER" id="PTHR33376">
    <property type="match status" value="1"/>
</dbReference>
<accession>A0ABU5IIM6</accession>
<evidence type="ECO:0000313" key="6">
    <source>
        <dbReference type="Proteomes" id="UP001293718"/>
    </source>
</evidence>
<feature type="signal peptide" evidence="4">
    <location>
        <begin position="1"/>
        <end position="30"/>
    </location>
</feature>
<comment type="similarity">
    <text evidence="1">Belongs to the bacterial solute-binding protein 7 family.</text>
</comment>
<evidence type="ECO:0000256" key="1">
    <source>
        <dbReference type="ARBA" id="ARBA00009023"/>
    </source>
</evidence>
<evidence type="ECO:0000256" key="2">
    <source>
        <dbReference type="ARBA" id="ARBA00022448"/>
    </source>
</evidence>
<dbReference type="NCBIfam" id="NF037995">
    <property type="entry name" value="TRAP_S1"/>
    <property type="match status" value="1"/>
</dbReference>
<name>A0ABU5IIM6_9BURK</name>
<proteinExistence type="inferred from homology"/>
<keyword evidence="3 4" id="KW-0732">Signal</keyword>
<dbReference type="Gene3D" id="3.40.190.170">
    <property type="entry name" value="Bacterial extracellular solute-binding protein, family 7"/>
    <property type="match status" value="1"/>
</dbReference>
<dbReference type="NCBIfam" id="TIGR00787">
    <property type="entry name" value="dctP"/>
    <property type="match status" value="1"/>
</dbReference>
<feature type="chain" id="PRO_5047376793" evidence="4">
    <location>
        <begin position="31"/>
        <end position="345"/>
    </location>
</feature>
<protein>
    <submittedName>
        <fullName evidence="5">TRAP transporter substrate-binding protein</fullName>
    </submittedName>
</protein>
<gene>
    <name evidence="5" type="ORF">SM757_14815</name>
</gene>
<comment type="caution">
    <text evidence="5">The sequence shown here is derived from an EMBL/GenBank/DDBJ whole genome shotgun (WGS) entry which is preliminary data.</text>
</comment>
<dbReference type="Proteomes" id="UP001293718">
    <property type="component" value="Unassembled WGS sequence"/>
</dbReference>
<dbReference type="PANTHER" id="PTHR33376:SF7">
    <property type="entry name" value="C4-DICARBOXYLATE-BINDING PROTEIN DCTB"/>
    <property type="match status" value="1"/>
</dbReference>